<evidence type="ECO:0000256" key="2">
    <source>
        <dbReference type="ARBA" id="ARBA00004132"/>
    </source>
</evidence>
<feature type="region of interest" description="Disordered" evidence="17">
    <location>
        <begin position="571"/>
        <end position="597"/>
    </location>
</feature>
<dbReference type="InterPro" id="IPR017441">
    <property type="entry name" value="Protein_kinase_ATP_BS"/>
</dbReference>
<evidence type="ECO:0000256" key="6">
    <source>
        <dbReference type="ARBA" id="ARBA00022679"/>
    </source>
</evidence>
<feature type="compositionally biased region" description="Gly residues" evidence="17">
    <location>
        <begin position="579"/>
        <end position="592"/>
    </location>
</feature>
<dbReference type="InterPro" id="IPR055175">
    <property type="entry name" value="ACK/TNK-like_SAM"/>
</dbReference>
<evidence type="ECO:0000313" key="20">
    <source>
        <dbReference type="RefSeq" id="XP_018109380.1"/>
    </source>
</evidence>
<dbReference type="PROSITE" id="PS50011">
    <property type="entry name" value="PROTEIN_KINASE_DOM"/>
    <property type="match status" value="1"/>
</dbReference>
<comment type="catalytic activity">
    <reaction evidence="14">
        <text>L-threonyl-[protein] + ATP = O-phospho-L-threonyl-[protein] + ADP + H(+)</text>
        <dbReference type="Rhea" id="RHEA:46608"/>
        <dbReference type="Rhea" id="RHEA-COMP:11060"/>
        <dbReference type="Rhea" id="RHEA-COMP:11605"/>
        <dbReference type="ChEBI" id="CHEBI:15378"/>
        <dbReference type="ChEBI" id="CHEBI:30013"/>
        <dbReference type="ChEBI" id="CHEBI:30616"/>
        <dbReference type="ChEBI" id="CHEBI:61977"/>
        <dbReference type="ChEBI" id="CHEBI:456216"/>
        <dbReference type="EC" id="2.7.11.1"/>
    </reaction>
</comment>
<evidence type="ECO:0000256" key="12">
    <source>
        <dbReference type="ARBA" id="ARBA00023137"/>
    </source>
</evidence>
<dbReference type="GO" id="GO:0005524">
    <property type="term" value="F:ATP binding"/>
    <property type="evidence" value="ECO:0007669"/>
    <property type="project" value="UniProtKB-UniRule"/>
</dbReference>
<dbReference type="PaxDb" id="8355-A0A1L8H4B9"/>
<feature type="domain" description="Protein kinase" evidence="18">
    <location>
        <begin position="115"/>
        <end position="377"/>
    </location>
</feature>
<dbReference type="GO" id="GO:0005886">
    <property type="term" value="C:plasma membrane"/>
    <property type="evidence" value="ECO:0000318"/>
    <property type="project" value="GO_Central"/>
</dbReference>
<dbReference type="InterPro" id="IPR036028">
    <property type="entry name" value="SH3-like_dom_sf"/>
</dbReference>
<keyword evidence="6" id="KW-0808">Transferase</keyword>
<reference evidence="20 21" key="1">
    <citation type="submission" date="2022-04" db="UniProtKB">
        <authorList>
            <consortium name="RefSeq"/>
        </authorList>
    </citation>
    <scope>IDENTIFICATION</scope>
    <source>
        <strain evidence="20 21">J_2021</strain>
        <tissue evidence="20 21">Erythrocytes</tissue>
    </source>
</reference>
<keyword evidence="10 16" id="KW-0067">ATP-binding</keyword>
<sequence length="681" mass="77192">MGTEEGTDWLLALLQEVQLEQFYSKLRNELNITRPGHFDFVKPLDLDQIGMGKPGQRRLFEALRRRKPPVLPKSWMYKVFPPKNPESPEGPQSPEMSPSRMEPDSMKCLIKERDLALFERLGDGCFGVVRRGEWRVPSGRTVNVAVKYLRSDACSDTEGLQDFLQEVYSMFVLDHPHLIRLYGVVFSKPFKMVTEIASLGSLLDALHNSYGSCGSFSLPLLWKYSLQIASGMKFLESHKFIHRDLATRNILLTSEEVAKIGDFGLMRELGGHNNHYIMSAHRKIPFAWCPPESLKFGAFSNQSDVWMFGVTLWEMFTYGQEPWMGFNGKQILLKIDRDREILERPDDCPQALYELMKKCWIYEPDQRPTFANLMGLLNAARPQEVRIQREVNDPGCIHLESGDVVTVIEAGSDTHLWRGQNRRTLKVGRFPASIIPTRDLAQFQISGRPSTGLMQLPGIEASENDRRNRIKDRGRRGERSNLLGMQRISKSLESIAEPLVPANRQHVVTRNRAHDLESHPINASPRRISDVPNMRNLVNMRPPVFPKPKGPASKERFISVPNADFLAQSIGGVPRQTPGGTGSEGEAGGKGLGQRTPAEVELQRKIKEVEDRVHGVTTQECREALRNSSGNVGRAIQALKMQQLYNVGRNSKEDCRRILEKCQWDLEAASRYVLRKANLSS</sequence>
<evidence type="ECO:0000256" key="1">
    <source>
        <dbReference type="ARBA" id="ARBA00001946"/>
    </source>
</evidence>
<evidence type="ECO:0000256" key="16">
    <source>
        <dbReference type="PROSITE-ProRule" id="PRU10141"/>
    </source>
</evidence>
<comment type="subcellular location">
    <subcellularLocation>
        <location evidence="2">Cytoplasmic vesicle</location>
        <location evidence="2">Clathrin-coated vesicle</location>
    </subcellularLocation>
</comment>
<organism evidence="21">
    <name type="scientific">Xenopus laevis</name>
    <name type="common">African clawed frog</name>
    <dbReference type="NCBI Taxonomy" id="8355"/>
    <lineage>
        <taxon>Eukaryota</taxon>
        <taxon>Metazoa</taxon>
        <taxon>Chordata</taxon>
        <taxon>Craniata</taxon>
        <taxon>Vertebrata</taxon>
        <taxon>Euteleostomi</taxon>
        <taxon>Amphibia</taxon>
        <taxon>Batrachia</taxon>
        <taxon>Anura</taxon>
        <taxon>Pipoidea</taxon>
        <taxon>Pipidae</taxon>
        <taxon>Xenopodinae</taxon>
        <taxon>Xenopus</taxon>
        <taxon>Xenopus</taxon>
    </lineage>
</organism>
<dbReference type="AGR" id="Xenbase:XB-GENE-22064897"/>
<keyword evidence="9 20" id="KW-0418">Kinase</keyword>
<dbReference type="SUPFAM" id="SSF46934">
    <property type="entry name" value="UBA-like"/>
    <property type="match status" value="1"/>
</dbReference>
<evidence type="ECO:0000256" key="10">
    <source>
        <dbReference type="ARBA" id="ARBA00022840"/>
    </source>
</evidence>
<dbReference type="FunFam" id="3.30.200.20:FF:000107">
    <property type="entry name" value="Putative activated CDC42 kinase 1"/>
    <property type="match status" value="1"/>
</dbReference>
<dbReference type="InterPro" id="IPR011009">
    <property type="entry name" value="Kinase-like_dom_sf"/>
</dbReference>
<dbReference type="Bgee" id="108711817">
    <property type="expression patterns" value="Expressed in egg cell and 14 other cell types or tissues"/>
</dbReference>
<dbReference type="InterPro" id="IPR000719">
    <property type="entry name" value="Prot_kinase_dom"/>
</dbReference>
<dbReference type="GeneID" id="108711817"/>
<keyword evidence="19" id="KW-1185">Reference proteome</keyword>
<dbReference type="Gene3D" id="1.10.510.10">
    <property type="entry name" value="Transferase(Phosphotransferase) domain 1"/>
    <property type="match status" value="1"/>
</dbReference>
<dbReference type="PROSITE" id="PS00109">
    <property type="entry name" value="PROTEIN_KINASE_TYR"/>
    <property type="match status" value="1"/>
</dbReference>
<dbReference type="RefSeq" id="XP_018109381.1">
    <property type="nucleotide sequence ID" value="XM_018253892.2"/>
</dbReference>
<dbReference type="PRINTS" id="PR00109">
    <property type="entry name" value="TYRKINASE"/>
</dbReference>
<evidence type="ECO:0000256" key="3">
    <source>
        <dbReference type="ARBA" id="ARBA00022443"/>
    </source>
</evidence>
<keyword evidence="8 16" id="KW-0547">Nucleotide-binding</keyword>
<proteinExistence type="inferred from homology"/>
<feature type="region of interest" description="Disordered" evidence="17">
    <location>
        <begin position="77"/>
        <end position="103"/>
    </location>
</feature>
<dbReference type="SMART" id="SM00219">
    <property type="entry name" value="TyrKc"/>
    <property type="match status" value="1"/>
</dbReference>
<dbReference type="KEGG" id="xla:108711817"/>
<keyword evidence="13" id="KW-0968">Cytoplasmic vesicle</keyword>
<keyword evidence="3" id="KW-0728">SH3 domain</keyword>
<dbReference type="OrthoDB" id="635774at2759"/>
<comment type="similarity">
    <text evidence="15">Belongs to the protein kinase superfamily. Tyr protein kinase family.</text>
</comment>
<evidence type="ECO:0000256" key="5">
    <source>
        <dbReference type="ARBA" id="ARBA00022527"/>
    </source>
</evidence>
<keyword evidence="12" id="KW-0829">Tyrosine-protein kinase</keyword>
<dbReference type="SUPFAM" id="SSF50044">
    <property type="entry name" value="SH3-domain"/>
    <property type="match status" value="1"/>
</dbReference>
<dbReference type="Pfam" id="PF07714">
    <property type="entry name" value="PK_Tyr_Ser-Thr"/>
    <property type="match status" value="1"/>
</dbReference>
<dbReference type="FunFam" id="1.10.510.10:FF:000080">
    <property type="entry name" value="Putative activated CDC42 kinase 1"/>
    <property type="match status" value="1"/>
</dbReference>
<evidence type="ECO:0000256" key="14">
    <source>
        <dbReference type="ARBA" id="ARBA00047899"/>
    </source>
</evidence>
<evidence type="ECO:0000256" key="11">
    <source>
        <dbReference type="ARBA" id="ARBA00022842"/>
    </source>
</evidence>
<gene>
    <name evidence="20 21 22" type="primary">tnk2l.L</name>
</gene>
<dbReference type="Xenbase" id="XB-GENE-22064897">
    <property type="gene designation" value="tnk2l.L"/>
</dbReference>
<evidence type="ECO:0000256" key="4">
    <source>
        <dbReference type="ARBA" id="ARBA00022490"/>
    </source>
</evidence>
<dbReference type="Pfam" id="PF22931">
    <property type="entry name" value="SAM_TNK"/>
    <property type="match status" value="1"/>
</dbReference>
<dbReference type="PANTHER" id="PTHR24418">
    <property type="entry name" value="TYROSINE-PROTEIN KINASE"/>
    <property type="match status" value="1"/>
</dbReference>
<evidence type="ECO:0000256" key="9">
    <source>
        <dbReference type="ARBA" id="ARBA00022777"/>
    </source>
</evidence>
<evidence type="ECO:0000256" key="13">
    <source>
        <dbReference type="ARBA" id="ARBA00023329"/>
    </source>
</evidence>
<dbReference type="CDD" id="cd09539">
    <property type="entry name" value="SAM_TNK-like"/>
    <property type="match status" value="1"/>
</dbReference>
<evidence type="ECO:0000256" key="8">
    <source>
        <dbReference type="ARBA" id="ARBA00022741"/>
    </source>
</evidence>
<dbReference type="InterPro" id="IPR008266">
    <property type="entry name" value="Tyr_kinase_AS"/>
</dbReference>
<dbReference type="PROSITE" id="PS00107">
    <property type="entry name" value="PROTEIN_KINASE_ATP"/>
    <property type="match status" value="1"/>
</dbReference>
<keyword evidence="7" id="KW-0479">Metal-binding</keyword>
<evidence type="ECO:0000313" key="22">
    <source>
        <dbReference type="Xenbase" id="XB-GENE-22064897"/>
    </source>
</evidence>
<dbReference type="GO" id="GO:0004713">
    <property type="term" value="F:protein tyrosine kinase activity"/>
    <property type="evidence" value="ECO:0000318"/>
    <property type="project" value="GO_Central"/>
</dbReference>
<dbReference type="InterPro" id="IPR001245">
    <property type="entry name" value="Ser-Thr/Tyr_kinase_cat_dom"/>
</dbReference>
<dbReference type="InterPro" id="IPR020635">
    <property type="entry name" value="Tyr_kinase_cat_dom"/>
</dbReference>
<dbReference type="Proteomes" id="UP000186698">
    <property type="component" value="Chromosome 3L"/>
</dbReference>
<dbReference type="InterPro" id="IPR050198">
    <property type="entry name" value="Non-receptor_tyrosine_kinases"/>
</dbReference>
<dbReference type="GO" id="GO:0004674">
    <property type="term" value="F:protein serine/threonine kinase activity"/>
    <property type="evidence" value="ECO:0007669"/>
    <property type="project" value="UniProtKB-KW"/>
</dbReference>
<dbReference type="Gene3D" id="3.30.200.20">
    <property type="entry name" value="Phosphorylase Kinase, domain 1"/>
    <property type="match status" value="1"/>
</dbReference>
<evidence type="ECO:0000259" key="18">
    <source>
        <dbReference type="PROSITE" id="PS50011"/>
    </source>
</evidence>
<evidence type="ECO:0000256" key="17">
    <source>
        <dbReference type="SAM" id="MobiDB-lite"/>
    </source>
</evidence>
<protein>
    <submittedName>
        <fullName evidence="20 21">non-receptor Tyrosine-protein kinase TNK1 isoform X1</fullName>
    </submittedName>
</protein>
<name>A0A1L8H4B9_XENLA</name>
<keyword evidence="11" id="KW-0460">Magnesium</keyword>
<evidence type="ECO:0000313" key="19">
    <source>
        <dbReference type="Proteomes" id="UP000186698"/>
    </source>
</evidence>
<evidence type="ECO:0000256" key="7">
    <source>
        <dbReference type="ARBA" id="ARBA00022723"/>
    </source>
</evidence>
<dbReference type="InterPro" id="IPR049587">
    <property type="entry name" value="TNK-like_SAM"/>
</dbReference>
<keyword evidence="5" id="KW-0723">Serine/threonine-protein kinase</keyword>
<accession>A0A1L8H4B9</accession>
<dbReference type="GO" id="GO:0030136">
    <property type="term" value="C:clathrin-coated vesicle"/>
    <property type="evidence" value="ECO:0007669"/>
    <property type="project" value="UniProtKB-SubCell"/>
</dbReference>
<dbReference type="CTD" id="108711817"/>
<dbReference type="GO" id="GO:0046872">
    <property type="term" value="F:metal ion binding"/>
    <property type="evidence" value="ECO:0007669"/>
    <property type="project" value="UniProtKB-KW"/>
</dbReference>
<dbReference type="SUPFAM" id="SSF56112">
    <property type="entry name" value="Protein kinase-like (PK-like)"/>
    <property type="match status" value="1"/>
</dbReference>
<dbReference type="InterPro" id="IPR009060">
    <property type="entry name" value="UBA-like_sf"/>
</dbReference>
<evidence type="ECO:0000256" key="15">
    <source>
        <dbReference type="ARBA" id="ARBA00060742"/>
    </source>
</evidence>
<comment type="cofactor">
    <cofactor evidence="1">
        <name>Mg(2+)</name>
        <dbReference type="ChEBI" id="CHEBI:18420"/>
    </cofactor>
</comment>
<dbReference type="AlphaFoldDB" id="A0A1L8H4B9"/>
<keyword evidence="4" id="KW-0963">Cytoplasm</keyword>
<dbReference type="STRING" id="8355.A0A1L8H4B9"/>
<dbReference type="OMA" id="IMMNLEH"/>
<evidence type="ECO:0000313" key="21">
    <source>
        <dbReference type="RefSeq" id="XP_018109381.1"/>
    </source>
</evidence>
<dbReference type="RefSeq" id="XP_018109380.1">
    <property type="nucleotide sequence ID" value="XM_018253891.2"/>
</dbReference>
<feature type="binding site" evidence="16">
    <location>
        <position position="147"/>
    </location>
    <ligand>
        <name>ATP</name>
        <dbReference type="ChEBI" id="CHEBI:30616"/>
    </ligand>
</feature>